<feature type="domain" description="HTH gntR-type" evidence="5">
    <location>
        <begin position="9"/>
        <end position="80"/>
    </location>
</feature>
<dbReference type="PROSITE" id="PS50949">
    <property type="entry name" value="HTH_GNTR"/>
    <property type="match status" value="1"/>
</dbReference>
<keyword evidence="3" id="KW-0804">Transcription</keyword>
<dbReference type="SUPFAM" id="SSF46785">
    <property type="entry name" value="Winged helix' DNA-binding domain"/>
    <property type="match status" value="1"/>
</dbReference>
<gene>
    <name evidence="6" type="ORF">GCM10010326_76050</name>
</gene>
<evidence type="ECO:0000256" key="3">
    <source>
        <dbReference type="ARBA" id="ARBA00023163"/>
    </source>
</evidence>
<dbReference type="InterPro" id="IPR000524">
    <property type="entry name" value="Tscrpt_reg_HTH_GntR"/>
</dbReference>
<feature type="compositionally biased region" description="Low complexity" evidence="4">
    <location>
        <begin position="89"/>
        <end position="106"/>
    </location>
</feature>
<comment type="caution">
    <text evidence="6">The sequence shown here is derived from an EMBL/GenBank/DDBJ whole genome shotgun (WGS) entry which is preliminary data.</text>
</comment>
<dbReference type="InterPro" id="IPR036390">
    <property type="entry name" value="WH_DNA-bd_sf"/>
</dbReference>
<organism evidence="6 7">
    <name type="scientific">Streptomyces xanthochromogenes</name>
    <dbReference type="NCBI Taxonomy" id="67384"/>
    <lineage>
        <taxon>Bacteria</taxon>
        <taxon>Bacillati</taxon>
        <taxon>Actinomycetota</taxon>
        <taxon>Actinomycetes</taxon>
        <taxon>Kitasatosporales</taxon>
        <taxon>Streptomycetaceae</taxon>
        <taxon>Streptomyces</taxon>
    </lineage>
</organism>
<evidence type="ECO:0000256" key="1">
    <source>
        <dbReference type="ARBA" id="ARBA00023015"/>
    </source>
</evidence>
<feature type="region of interest" description="Disordered" evidence="4">
    <location>
        <begin position="77"/>
        <end position="114"/>
    </location>
</feature>
<evidence type="ECO:0000313" key="6">
    <source>
        <dbReference type="EMBL" id="GGY70627.1"/>
    </source>
</evidence>
<evidence type="ECO:0000259" key="5">
    <source>
        <dbReference type="PROSITE" id="PS50949"/>
    </source>
</evidence>
<dbReference type="EMBL" id="BMUU01000024">
    <property type="protein sequence ID" value="GGY70627.1"/>
    <property type="molecule type" value="Genomic_DNA"/>
</dbReference>
<evidence type="ECO:0000313" key="7">
    <source>
        <dbReference type="Proteomes" id="UP000600946"/>
    </source>
</evidence>
<dbReference type="Proteomes" id="UP000600946">
    <property type="component" value="Unassembled WGS sequence"/>
</dbReference>
<sequence length="114" mass="12326">MPPSTQRPMKASLRVACAITLDIQRGRLKPGERLVVSRLAARYRVDRATVDKALVTLLCNGTTRSLELPSKHRRWFVADRAPAPRSPKPSQGTQAAPPGPAATTSSKPKGRCGD</sequence>
<dbReference type="InterPro" id="IPR036388">
    <property type="entry name" value="WH-like_DNA-bd_sf"/>
</dbReference>
<keyword evidence="7" id="KW-1185">Reference proteome</keyword>
<proteinExistence type="predicted"/>
<keyword evidence="2" id="KW-0238">DNA-binding</keyword>
<protein>
    <recommendedName>
        <fullName evidence="5">HTH gntR-type domain-containing protein</fullName>
    </recommendedName>
</protein>
<reference evidence="7" key="1">
    <citation type="journal article" date="2019" name="Int. J. Syst. Evol. Microbiol.">
        <title>The Global Catalogue of Microorganisms (GCM) 10K type strain sequencing project: providing services to taxonomists for standard genome sequencing and annotation.</title>
        <authorList>
            <consortium name="The Broad Institute Genomics Platform"/>
            <consortium name="The Broad Institute Genome Sequencing Center for Infectious Disease"/>
            <person name="Wu L."/>
            <person name="Ma J."/>
        </authorList>
    </citation>
    <scope>NUCLEOTIDE SEQUENCE [LARGE SCALE GENOMIC DNA]</scope>
    <source>
        <strain evidence="7">JCM 4594</strain>
    </source>
</reference>
<evidence type="ECO:0000256" key="2">
    <source>
        <dbReference type="ARBA" id="ARBA00023125"/>
    </source>
</evidence>
<dbReference type="SMART" id="SM00345">
    <property type="entry name" value="HTH_GNTR"/>
    <property type="match status" value="1"/>
</dbReference>
<dbReference type="Pfam" id="PF00392">
    <property type="entry name" value="GntR"/>
    <property type="match status" value="1"/>
</dbReference>
<keyword evidence="1" id="KW-0805">Transcription regulation</keyword>
<evidence type="ECO:0000256" key="4">
    <source>
        <dbReference type="SAM" id="MobiDB-lite"/>
    </source>
</evidence>
<dbReference type="Gene3D" id="1.10.10.10">
    <property type="entry name" value="Winged helix-like DNA-binding domain superfamily/Winged helix DNA-binding domain"/>
    <property type="match status" value="1"/>
</dbReference>
<name>A0ABQ3AXT9_9ACTN</name>
<accession>A0ABQ3AXT9</accession>